<dbReference type="EMBL" id="MU793479">
    <property type="protein sequence ID" value="KAJ3782394.1"/>
    <property type="molecule type" value="Genomic_DNA"/>
</dbReference>
<gene>
    <name evidence="6" type="ORF">GGU10DRAFT_408492</name>
</gene>
<dbReference type="InterPro" id="IPR036188">
    <property type="entry name" value="FAD/NAD-bd_sf"/>
</dbReference>
<dbReference type="AlphaFoldDB" id="A0AA38K8N9"/>
<name>A0AA38K8N9_9AGAR</name>
<feature type="transmembrane region" description="Helical" evidence="5">
    <location>
        <begin position="32"/>
        <end position="50"/>
    </location>
</feature>
<evidence type="ECO:0000256" key="4">
    <source>
        <dbReference type="ARBA" id="ARBA00023002"/>
    </source>
</evidence>
<accession>A0AA38K8N9</accession>
<keyword evidence="3" id="KW-0274">FAD</keyword>
<keyword evidence="7" id="KW-1185">Reference proteome</keyword>
<reference evidence="6" key="1">
    <citation type="submission" date="2022-08" db="EMBL/GenBank/DDBJ databases">
        <authorList>
            <consortium name="DOE Joint Genome Institute"/>
            <person name="Min B."/>
            <person name="Riley R."/>
            <person name="Sierra-Patev S."/>
            <person name="Naranjo-Ortiz M."/>
            <person name="Looney B."/>
            <person name="Konkel Z."/>
            <person name="Slot J.C."/>
            <person name="Sakamoto Y."/>
            <person name="Steenwyk J.L."/>
            <person name="Rokas A."/>
            <person name="Carro J."/>
            <person name="Camarero S."/>
            <person name="Ferreira P."/>
            <person name="Molpeceres G."/>
            <person name="Ruiz-Duenas F.J."/>
            <person name="Serrano A."/>
            <person name="Henrissat B."/>
            <person name="Drula E."/>
            <person name="Hughes K.W."/>
            <person name="Mata J.L."/>
            <person name="Ishikawa N.K."/>
            <person name="Vargas-Isla R."/>
            <person name="Ushijima S."/>
            <person name="Smith C.A."/>
            <person name="Ahrendt S."/>
            <person name="Andreopoulos W."/>
            <person name="He G."/>
            <person name="Labutti K."/>
            <person name="Lipzen A."/>
            <person name="Ng V."/>
            <person name="Sandor L."/>
            <person name="Barry K."/>
            <person name="Martinez A.T."/>
            <person name="Xiao Y."/>
            <person name="Gibbons J.G."/>
            <person name="Terashima K."/>
            <person name="Hibbett D.S."/>
            <person name="Grigoriev I.V."/>
        </authorList>
    </citation>
    <scope>NUCLEOTIDE SEQUENCE</scope>
    <source>
        <strain evidence="6">TFB10291</strain>
    </source>
</reference>
<evidence type="ECO:0000313" key="6">
    <source>
        <dbReference type="EMBL" id="KAJ3782394.1"/>
    </source>
</evidence>
<evidence type="ECO:0000256" key="3">
    <source>
        <dbReference type="ARBA" id="ARBA00022827"/>
    </source>
</evidence>
<keyword evidence="5" id="KW-0812">Transmembrane</keyword>
<sequence>MVTPFDAVHELFHYIEDDYPGNSLNFGETEPFPSATVIFMLMICCSSAWLQKTVNTQGRRSSSATSNLALESLARSNLDVLLNTRVARILPSLSTHHFTSSLSLRTVESAQNLNGAVLSCPAPSHEKLSNPVQRMTAALLSAGVIDSHQIATTTLSQLGMKTLVNLPSVGRNLTNQSTKYLQRIRR</sequence>
<evidence type="ECO:0000313" key="7">
    <source>
        <dbReference type="Proteomes" id="UP001163798"/>
    </source>
</evidence>
<protein>
    <submittedName>
        <fullName evidence="6">Uncharacterized protein</fullName>
    </submittedName>
</protein>
<keyword evidence="5" id="KW-0472">Membrane</keyword>
<dbReference type="Gene3D" id="3.50.50.60">
    <property type="entry name" value="FAD/NAD(P)-binding domain"/>
    <property type="match status" value="1"/>
</dbReference>
<keyword evidence="2" id="KW-0285">Flavoprotein</keyword>
<proteinExistence type="predicted"/>
<evidence type="ECO:0000256" key="5">
    <source>
        <dbReference type="SAM" id="Phobius"/>
    </source>
</evidence>
<dbReference type="Proteomes" id="UP001163798">
    <property type="component" value="Unassembled WGS sequence"/>
</dbReference>
<comment type="cofactor">
    <cofactor evidence="1">
        <name>FAD</name>
        <dbReference type="ChEBI" id="CHEBI:57692"/>
    </cofactor>
</comment>
<dbReference type="Gene3D" id="3.30.560.10">
    <property type="entry name" value="Glucose Oxidase, domain 3"/>
    <property type="match status" value="1"/>
</dbReference>
<dbReference type="InterPro" id="IPR027424">
    <property type="entry name" value="Glucose_Oxidase_domain_2"/>
</dbReference>
<organism evidence="6 7">
    <name type="scientific">Lentinula aff. detonsa</name>
    <dbReference type="NCBI Taxonomy" id="2804958"/>
    <lineage>
        <taxon>Eukaryota</taxon>
        <taxon>Fungi</taxon>
        <taxon>Dikarya</taxon>
        <taxon>Basidiomycota</taxon>
        <taxon>Agaricomycotina</taxon>
        <taxon>Agaricomycetes</taxon>
        <taxon>Agaricomycetidae</taxon>
        <taxon>Agaricales</taxon>
        <taxon>Marasmiineae</taxon>
        <taxon>Omphalotaceae</taxon>
        <taxon>Lentinula</taxon>
    </lineage>
</organism>
<evidence type="ECO:0000256" key="2">
    <source>
        <dbReference type="ARBA" id="ARBA00022630"/>
    </source>
</evidence>
<keyword evidence="4" id="KW-0560">Oxidoreductase</keyword>
<dbReference type="GO" id="GO:0016491">
    <property type="term" value="F:oxidoreductase activity"/>
    <property type="evidence" value="ECO:0007669"/>
    <property type="project" value="UniProtKB-KW"/>
</dbReference>
<evidence type="ECO:0000256" key="1">
    <source>
        <dbReference type="ARBA" id="ARBA00001974"/>
    </source>
</evidence>
<keyword evidence="5" id="KW-1133">Transmembrane helix</keyword>
<comment type="caution">
    <text evidence="6">The sequence shown here is derived from an EMBL/GenBank/DDBJ whole genome shotgun (WGS) entry which is preliminary data.</text>
</comment>
<dbReference type="Gene3D" id="4.10.450.10">
    <property type="entry name" value="Glucose Oxidase, domain 2"/>
    <property type="match status" value="1"/>
</dbReference>